<feature type="domain" description="Zn(2)-C6 fungal-type" evidence="8">
    <location>
        <begin position="22"/>
        <end position="50"/>
    </location>
</feature>
<dbReference type="Pfam" id="PF11951">
    <property type="entry name" value="Fungal_trans_2"/>
    <property type="match status" value="1"/>
</dbReference>
<feature type="compositionally biased region" description="Basic residues" evidence="7">
    <location>
        <begin position="10"/>
        <end position="22"/>
    </location>
</feature>
<dbReference type="PROSITE" id="PS50048">
    <property type="entry name" value="ZN2_CY6_FUNGAL_2"/>
    <property type="match status" value="1"/>
</dbReference>
<protein>
    <submittedName>
        <fullName evidence="9">C6 zinc finger domain</fullName>
    </submittedName>
</protein>
<dbReference type="GO" id="GO:0000981">
    <property type="term" value="F:DNA-binding transcription factor activity, RNA polymerase II-specific"/>
    <property type="evidence" value="ECO:0007669"/>
    <property type="project" value="InterPro"/>
</dbReference>
<keyword evidence="4" id="KW-0238">DNA-binding</keyword>
<dbReference type="Proteomes" id="UP000265663">
    <property type="component" value="Unassembled WGS sequence"/>
</dbReference>
<dbReference type="PROSITE" id="PS00463">
    <property type="entry name" value="ZN2_CY6_FUNGAL_1"/>
    <property type="match status" value="1"/>
</dbReference>
<keyword evidence="6" id="KW-0539">Nucleus</keyword>
<dbReference type="InterPro" id="IPR052360">
    <property type="entry name" value="Transcr_Regulatory_Proteins"/>
</dbReference>
<dbReference type="EMBL" id="KE747810">
    <property type="protein sequence ID" value="RMZ67118.1"/>
    <property type="molecule type" value="Genomic_DNA"/>
</dbReference>
<name>A0A3M7LXY9_9PLEO</name>
<keyword evidence="2" id="KW-0862">Zinc</keyword>
<keyword evidence="3" id="KW-0805">Transcription regulation</keyword>
<organism evidence="9 10">
    <name type="scientific">Pyrenophora seminiperda CCB06</name>
    <dbReference type="NCBI Taxonomy" id="1302712"/>
    <lineage>
        <taxon>Eukaryota</taxon>
        <taxon>Fungi</taxon>
        <taxon>Dikarya</taxon>
        <taxon>Ascomycota</taxon>
        <taxon>Pezizomycotina</taxon>
        <taxon>Dothideomycetes</taxon>
        <taxon>Pleosporomycetidae</taxon>
        <taxon>Pleosporales</taxon>
        <taxon>Pleosporineae</taxon>
        <taxon>Pleosporaceae</taxon>
        <taxon>Pyrenophora</taxon>
    </lineage>
</organism>
<dbReference type="SUPFAM" id="SSF57701">
    <property type="entry name" value="Zn2/Cys6 DNA-binding domain"/>
    <property type="match status" value="1"/>
</dbReference>
<dbReference type="Pfam" id="PF00172">
    <property type="entry name" value="Zn_clus"/>
    <property type="match status" value="1"/>
</dbReference>
<evidence type="ECO:0000256" key="3">
    <source>
        <dbReference type="ARBA" id="ARBA00023015"/>
    </source>
</evidence>
<dbReference type="OrthoDB" id="3598904at2759"/>
<gene>
    <name evidence="9" type="ORF">GMOD_00000997</name>
</gene>
<evidence type="ECO:0000256" key="1">
    <source>
        <dbReference type="ARBA" id="ARBA00022723"/>
    </source>
</evidence>
<dbReference type="GO" id="GO:0008270">
    <property type="term" value="F:zinc ion binding"/>
    <property type="evidence" value="ECO:0007669"/>
    <property type="project" value="InterPro"/>
</dbReference>
<dbReference type="CDD" id="cd00067">
    <property type="entry name" value="GAL4"/>
    <property type="match status" value="1"/>
</dbReference>
<dbReference type="InterPro" id="IPR021858">
    <property type="entry name" value="Fun_TF"/>
</dbReference>
<evidence type="ECO:0000256" key="5">
    <source>
        <dbReference type="ARBA" id="ARBA00023163"/>
    </source>
</evidence>
<evidence type="ECO:0000313" key="9">
    <source>
        <dbReference type="EMBL" id="RMZ67118.1"/>
    </source>
</evidence>
<dbReference type="PANTHER" id="PTHR36206">
    <property type="entry name" value="ASPERCRYPTIN BIOSYNTHESIS CLUSTER-SPECIFIC TRANSCRIPTION REGULATOR ATNN-RELATED"/>
    <property type="match status" value="1"/>
</dbReference>
<dbReference type="InterPro" id="IPR001138">
    <property type="entry name" value="Zn2Cys6_DnaBD"/>
</dbReference>
<dbReference type="AlphaFoldDB" id="A0A3M7LXY9"/>
<feature type="compositionally biased region" description="Pro residues" evidence="7">
    <location>
        <begin position="58"/>
        <end position="69"/>
    </location>
</feature>
<dbReference type="InterPro" id="IPR036864">
    <property type="entry name" value="Zn2-C6_fun-type_DNA-bd_sf"/>
</dbReference>
<dbReference type="Gene3D" id="4.10.240.10">
    <property type="entry name" value="Zn(2)-C6 fungal-type DNA-binding domain"/>
    <property type="match status" value="1"/>
</dbReference>
<evidence type="ECO:0000313" key="10">
    <source>
        <dbReference type="Proteomes" id="UP000265663"/>
    </source>
</evidence>
<feature type="region of interest" description="Disordered" evidence="7">
    <location>
        <begin position="1"/>
        <end position="22"/>
    </location>
</feature>
<dbReference type="GO" id="GO:0003677">
    <property type="term" value="F:DNA binding"/>
    <property type="evidence" value="ECO:0007669"/>
    <property type="project" value="UniProtKB-KW"/>
</dbReference>
<keyword evidence="1" id="KW-0479">Metal-binding</keyword>
<evidence type="ECO:0000256" key="6">
    <source>
        <dbReference type="ARBA" id="ARBA00023242"/>
    </source>
</evidence>
<dbReference type="SMART" id="SM00066">
    <property type="entry name" value="GAL4"/>
    <property type="match status" value="1"/>
</dbReference>
<proteinExistence type="predicted"/>
<accession>A0A3M7LXY9</accession>
<keyword evidence="10" id="KW-1185">Reference proteome</keyword>
<sequence length="564" mass="63982">MDKATASGKPRQRAWKPKARSGCKTCKIRKVKCDEEKPHCNRCTSTGRTCDGYDLTFRPPPPSTPSPPAPRRDSHHSGASWGIVRSHSPVFLAPALRLNTREERESFDFFTSHAVGHLRGFLDSPFWQREVLQAAHRDSAIQHCIIALGAMYRRFFQGKNSHLTENAMSDKYLQFALRQSNRAIQDLLKKQIAGDYVKDRTSKVTLMTCSILFSSMCCLQGYQKQAIDHLRSGIRMLNEMDEEETKGIHPIDLESLRTIFVGLDMQVRAIMPSRESGSWVARPKTKPLSTSPKGVVLNMTTLITMLQHMESLMNKIHAFNQSSILRDPEEATDDVYTEYSDLLERYERGALVMQHLWSKAPDHGDEYTPSLTALELMQAQIEYLLRYPRADLVEKYPRLGTYEEAKAPFKQPFDVTAQFFHIFELATKLLPTSASPAPVFTTTMGPTSALWLVAIRAPGECQTLRRRAMNLMLNHPRREGFWDGMIAGRIAQLALSLEQERVRASLGLREDDESLGDLEVPDDIRIVAFFLTHPDDDDRKAKVEMSNRGDMAVGVPGAVRWLTW</sequence>
<feature type="region of interest" description="Disordered" evidence="7">
    <location>
        <begin position="54"/>
        <end position="81"/>
    </location>
</feature>
<dbReference type="PANTHER" id="PTHR36206:SF12">
    <property type="entry name" value="ASPERCRYPTIN BIOSYNTHESIS CLUSTER-SPECIFIC TRANSCRIPTION REGULATOR ATNN-RELATED"/>
    <property type="match status" value="1"/>
</dbReference>
<reference evidence="9 10" key="1">
    <citation type="journal article" date="2014" name="PLoS ONE">
        <title>De novo Genome Assembly of the Fungal Plant Pathogen Pyrenophora semeniperda.</title>
        <authorList>
            <person name="Soliai M.M."/>
            <person name="Meyer S.E."/>
            <person name="Udall J.A."/>
            <person name="Elzinga D.E."/>
            <person name="Hermansen R.A."/>
            <person name="Bodily P.M."/>
            <person name="Hart A.A."/>
            <person name="Coleman C.E."/>
        </authorList>
    </citation>
    <scope>NUCLEOTIDE SEQUENCE [LARGE SCALE GENOMIC DNA]</scope>
    <source>
        <strain evidence="9 10">CCB06</strain>
        <tissue evidence="9">Mycelium</tissue>
    </source>
</reference>
<evidence type="ECO:0000256" key="2">
    <source>
        <dbReference type="ARBA" id="ARBA00022833"/>
    </source>
</evidence>
<evidence type="ECO:0000256" key="4">
    <source>
        <dbReference type="ARBA" id="ARBA00023125"/>
    </source>
</evidence>
<keyword evidence="5" id="KW-0804">Transcription</keyword>
<evidence type="ECO:0000259" key="8">
    <source>
        <dbReference type="PROSITE" id="PS50048"/>
    </source>
</evidence>
<evidence type="ECO:0000256" key="7">
    <source>
        <dbReference type="SAM" id="MobiDB-lite"/>
    </source>
</evidence>